<evidence type="ECO:0000256" key="2">
    <source>
        <dbReference type="ARBA" id="ARBA00022448"/>
    </source>
</evidence>
<feature type="transmembrane region" description="Helical" evidence="7">
    <location>
        <begin position="251"/>
        <end position="272"/>
    </location>
</feature>
<comment type="subcellular location">
    <subcellularLocation>
        <location evidence="1">Membrane</location>
        <topology evidence="1">Multi-pass membrane protein</topology>
    </subcellularLocation>
</comment>
<accession>A0A438NF42</accession>
<gene>
    <name evidence="9" type="ORF">B0A52_01477</name>
</gene>
<feature type="transmembrane region" description="Helical" evidence="7">
    <location>
        <begin position="170"/>
        <end position="190"/>
    </location>
</feature>
<feature type="transmembrane region" description="Helical" evidence="7">
    <location>
        <begin position="394"/>
        <end position="424"/>
    </location>
</feature>
<feature type="transmembrane region" description="Helical" evidence="7">
    <location>
        <begin position="61"/>
        <end position="79"/>
    </location>
</feature>
<protein>
    <recommendedName>
        <fullName evidence="8">Amino acid permease/ SLC12A domain-containing protein</fullName>
    </recommendedName>
</protein>
<feature type="transmembrane region" description="Helical" evidence="7">
    <location>
        <begin position="497"/>
        <end position="518"/>
    </location>
</feature>
<evidence type="ECO:0000259" key="8">
    <source>
        <dbReference type="Pfam" id="PF00324"/>
    </source>
</evidence>
<dbReference type="VEuPathDB" id="FungiDB:PV10_01858"/>
<feature type="transmembrane region" description="Helical" evidence="7">
    <location>
        <begin position="430"/>
        <end position="448"/>
    </location>
</feature>
<dbReference type="Proteomes" id="UP000288859">
    <property type="component" value="Unassembled WGS sequence"/>
</dbReference>
<comment type="caution">
    <text evidence="9">The sequence shown here is derived from an EMBL/GenBank/DDBJ whole genome shotgun (WGS) entry which is preliminary data.</text>
</comment>
<keyword evidence="5 7" id="KW-1133">Transmembrane helix</keyword>
<dbReference type="InterPro" id="IPR050524">
    <property type="entry name" value="APC_YAT"/>
</dbReference>
<dbReference type="EMBL" id="NAJM01000004">
    <property type="protein sequence ID" value="RVX74352.1"/>
    <property type="molecule type" value="Genomic_DNA"/>
</dbReference>
<dbReference type="PIRSF" id="PIRSF006060">
    <property type="entry name" value="AA_transporter"/>
    <property type="match status" value="1"/>
</dbReference>
<dbReference type="PANTHER" id="PTHR43341">
    <property type="entry name" value="AMINO ACID PERMEASE"/>
    <property type="match status" value="1"/>
</dbReference>
<evidence type="ECO:0000256" key="1">
    <source>
        <dbReference type="ARBA" id="ARBA00004141"/>
    </source>
</evidence>
<feature type="transmembrane region" description="Helical" evidence="7">
    <location>
        <begin position="197"/>
        <end position="217"/>
    </location>
</feature>
<feature type="transmembrane region" description="Helical" evidence="7">
    <location>
        <begin position="292"/>
        <end position="313"/>
    </location>
</feature>
<feature type="transmembrane region" description="Helical" evidence="7">
    <location>
        <begin position="86"/>
        <end position="106"/>
    </location>
</feature>
<keyword evidence="3 7" id="KW-0812">Transmembrane</keyword>
<evidence type="ECO:0000256" key="6">
    <source>
        <dbReference type="ARBA" id="ARBA00023136"/>
    </source>
</evidence>
<reference evidence="9 10" key="1">
    <citation type="submission" date="2017-03" db="EMBL/GenBank/DDBJ databases">
        <title>Genomes of endolithic fungi from Antarctica.</title>
        <authorList>
            <person name="Coleine C."/>
            <person name="Masonjones S."/>
            <person name="Stajich J.E."/>
        </authorList>
    </citation>
    <scope>NUCLEOTIDE SEQUENCE [LARGE SCALE GENOMIC DNA]</scope>
    <source>
        <strain evidence="9 10">CCFEE 6314</strain>
    </source>
</reference>
<dbReference type="PROSITE" id="PS00218">
    <property type="entry name" value="AMINO_ACID_PERMEASE_1"/>
    <property type="match status" value="1"/>
</dbReference>
<feature type="domain" description="Amino acid permease/ SLC12A" evidence="8">
    <location>
        <begin position="61"/>
        <end position="523"/>
    </location>
</feature>
<dbReference type="AlphaFoldDB" id="A0A438NF42"/>
<dbReference type="PANTHER" id="PTHR43341:SF39">
    <property type="entry name" value="AMINO ACID TRANSPORTER (EUROFUNG)-RELATED"/>
    <property type="match status" value="1"/>
</dbReference>
<dbReference type="GO" id="GO:0016020">
    <property type="term" value="C:membrane"/>
    <property type="evidence" value="ECO:0007669"/>
    <property type="project" value="UniProtKB-SubCell"/>
</dbReference>
<dbReference type="InterPro" id="IPR004840">
    <property type="entry name" value="Amino_acid_permease_CS"/>
</dbReference>
<keyword evidence="6 7" id="KW-0472">Membrane</keyword>
<evidence type="ECO:0000256" key="3">
    <source>
        <dbReference type="ARBA" id="ARBA00022692"/>
    </source>
</evidence>
<feature type="transmembrane region" description="Helical" evidence="7">
    <location>
        <begin position="469"/>
        <end position="491"/>
    </location>
</feature>
<proteinExistence type="predicted"/>
<sequence length="562" mass="61305">MSGKVPTDVAEGPMEICSDQGVVTDKIEHNGIEIAEAVEIYGNSQVAESYRYVARGLNARHVQFIGLGGSIGTALFLGIGRALAAAGPLSLFLGFSITSVGIYGMMQCLGEMTTWLPLPAAMPTFATRYVDRSLGFAIGWNAWYGYTITIAVEISAAAVIIGYWNTTINVAVWISIILVVLLFLNIFAVSIYGEAEFWFASLKIITVVGLLILALILDLGGGPNHDRLGFRYWKDPGAMNTFVAEGAEGRFLGFFFSLVIAALSYGGIESVVIAAGETKNPRRNLPKALRRVFWRMMIFYVLGSLAVGVLVPYNDVDLLTALATDAPGAASSPWVIAIVRAGIPALPSIINAVILTSATSAANACLYNASRFLMSMAQNGFAPKFFMRCSERGVPYYGVVFTASFSALAYLSCSAGPATVFIWLNNIGTLVALFAWVSVCITYLRFYAALKKQGVDRDTLPFKSPFQPYLAWGTTIYFTILLIFNGFYAFAPWNTENFISTYITVPIFFALVVFWKVFKKTKLVDPATADLWTGKASIDAEVWPNPKPRNFLEKVSLKNRSL</sequence>
<dbReference type="Gene3D" id="1.20.1740.10">
    <property type="entry name" value="Amino acid/polyamine transporter I"/>
    <property type="match status" value="1"/>
</dbReference>
<name>A0A438NF42_EXOME</name>
<evidence type="ECO:0000313" key="9">
    <source>
        <dbReference type="EMBL" id="RVX74352.1"/>
    </source>
</evidence>
<dbReference type="InterPro" id="IPR004841">
    <property type="entry name" value="AA-permease/SLC12A_dom"/>
</dbReference>
<evidence type="ECO:0000313" key="10">
    <source>
        <dbReference type="Proteomes" id="UP000288859"/>
    </source>
</evidence>
<evidence type="ECO:0000256" key="7">
    <source>
        <dbReference type="SAM" id="Phobius"/>
    </source>
</evidence>
<dbReference type="FunFam" id="1.20.1740.10:FF:000006">
    <property type="entry name" value="General amino acid permease"/>
    <property type="match status" value="1"/>
</dbReference>
<keyword evidence="2" id="KW-0813">Transport</keyword>
<keyword evidence="4" id="KW-0029">Amino-acid transport</keyword>
<dbReference type="GO" id="GO:0015171">
    <property type="term" value="F:amino acid transmembrane transporter activity"/>
    <property type="evidence" value="ECO:0007669"/>
    <property type="project" value="TreeGrafter"/>
</dbReference>
<dbReference type="OrthoDB" id="3900342at2759"/>
<organism evidence="9 10">
    <name type="scientific">Exophiala mesophila</name>
    <name type="common">Black yeast-like fungus</name>
    <dbReference type="NCBI Taxonomy" id="212818"/>
    <lineage>
        <taxon>Eukaryota</taxon>
        <taxon>Fungi</taxon>
        <taxon>Dikarya</taxon>
        <taxon>Ascomycota</taxon>
        <taxon>Pezizomycotina</taxon>
        <taxon>Eurotiomycetes</taxon>
        <taxon>Chaetothyriomycetidae</taxon>
        <taxon>Chaetothyriales</taxon>
        <taxon>Herpotrichiellaceae</taxon>
        <taxon>Exophiala</taxon>
    </lineage>
</organism>
<dbReference type="Pfam" id="PF00324">
    <property type="entry name" value="AA_permease"/>
    <property type="match status" value="1"/>
</dbReference>
<feature type="transmembrane region" description="Helical" evidence="7">
    <location>
        <begin position="142"/>
        <end position="164"/>
    </location>
</feature>
<evidence type="ECO:0000256" key="5">
    <source>
        <dbReference type="ARBA" id="ARBA00022989"/>
    </source>
</evidence>
<evidence type="ECO:0000256" key="4">
    <source>
        <dbReference type="ARBA" id="ARBA00022970"/>
    </source>
</evidence>